<dbReference type="PANTHER" id="PTHR41299:SF1">
    <property type="entry name" value="THIAMINE PYROPHOSPHOKINASE"/>
    <property type="match status" value="1"/>
</dbReference>
<dbReference type="NCBIfam" id="TIGR01378">
    <property type="entry name" value="thi_PPkinase"/>
    <property type="match status" value="1"/>
</dbReference>
<keyword evidence="2" id="KW-0547">Nucleotide-binding</keyword>
<organism evidence="7 10">
    <name type="scientific">Gilliamella apicola</name>
    <dbReference type="NCBI Taxonomy" id="1196095"/>
    <lineage>
        <taxon>Bacteria</taxon>
        <taxon>Pseudomonadati</taxon>
        <taxon>Pseudomonadota</taxon>
        <taxon>Gammaproteobacteria</taxon>
        <taxon>Orbales</taxon>
        <taxon>Orbaceae</taxon>
        <taxon>Gilliamella</taxon>
    </lineage>
</organism>
<dbReference type="SUPFAM" id="SSF63999">
    <property type="entry name" value="Thiamin pyrophosphokinase, catalytic domain"/>
    <property type="match status" value="1"/>
</dbReference>
<evidence type="ECO:0000256" key="1">
    <source>
        <dbReference type="ARBA" id="ARBA00022679"/>
    </source>
</evidence>
<dbReference type="Proteomes" id="UP000194977">
    <property type="component" value="Unassembled WGS sequence"/>
</dbReference>
<dbReference type="GO" id="GO:0016301">
    <property type="term" value="F:kinase activity"/>
    <property type="evidence" value="ECO:0007669"/>
    <property type="project" value="UniProtKB-KW"/>
</dbReference>
<evidence type="ECO:0000313" key="7">
    <source>
        <dbReference type="EMBL" id="OTP99000.1"/>
    </source>
</evidence>
<dbReference type="EMBL" id="NART01000022">
    <property type="protein sequence ID" value="OTQ10190.1"/>
    <property type="molecule type" value="Genomic_DNA"/>
</dbReference>
<evidence type="ECO:0000256" key="4">
    <source>
        <dbReference type="ARBA" id="ARBA00022840"/>
    </source>
</evidence>
<dbReference type="InterPro" id="IPR006282">
    <property type="entry name" value="Thi_PPkinase"/>
</dbReference>
<dbReference type="Gene3D" id="3.40.50.10240">
    <property type="entry name" value="Thiamin pyrophosphokinase, catalytic domain"/>
    <property type="match status" value="1"/>
</dbReference>
<evidence type="ECO:0000256" key="3">
    <source>
        <dbReference type="ARBA" id="ARBA00022777"/>
    </source>
</evidence>
<dbReference type="EMBL" id="NARP01000022">
    <property type="protein sequence ID" value="OTP99000.1"/>
    <property type="molecule type" value="Genomic_DNA"/>
</dbReference>
<evidence type="ECO:0000256" key="2">
    <source>
        <dbReference type="ARBA" id="ARBA00022741"/>
    </source>
</evidence>
<dbReference type="OrthoDB" id="9804377at2"/>
<dbReference type="SMART" id="SM00983">
    <property type="entry name" value="TPK_B1_binding"/>
    <property type="match status" value="1"/>
</dbReference>
<evidence type="ECO:0000313" key="8">
    <source>
        <dbReference type="EMBL" id="OTQ10190.1"/>
    </source>
</evidence>
<keyword evidence="9" id="KW-1185">Reference proteome</keyword>
<keyword evidence="3 7" id="KW-0418">Kinase</keyword>
<dbReference type="GO" id="GO:0004788">
    <property type="term" value="F:thiamine diphosphokinase activity"/>
    <property type="evidence" value="ECO:0007669"/>
    <property type="project" value="UniProtKB-UniRule"/>
</dbReference>
<comment type="caution">
    <text evidence="7">The sequence shown here is derived from an EMBL/GenBank/DDBJ whole genome shotgun (WGS) entry which is preliminary data.</text>
</comment>
<sequence>MTMQSNKALLFVNGEPPERYPSNLENYSFIAATDGAYHNYLYTSPIIPNYIIGDLDSFDKSRTIPSRTEIIHTPDQNKTDFEKAILFLANKGAKKFDIFGASGHASDHFLGNLSVAMHYYHRFDFTFYDNYCQFFFSKKQQTIYDIKNHIISFIPMSKVTNLTITGVKYPLSNATITLRGFISLRNKAIKNYVEISFKNGHLLVFVENKSIQD</sequence>
<dbReference type="InterPro" id="IPR007373">
    <property type="entry name" value="Thiamin_PyroPKinase_B1-bd"/>
</dbReference>
<gene>
    <name evidence="8" type="ORF">B6C91_06490</name>
    <name evidence="7" type="ORF">B6D08_09010</name>
</gene>
<dbReference type="GO" id="GO:0009229">
    <property type="term" value="P:thiamine diphosphate biosynthetic process"/>
    <property type="evidence" value="ECO:0007669"/>
    <property type="project" value="InterPro"/>
</dbReference>
<dbReference type="InterPro" id="IPR036759">
    <property type="entry name" value="TPK_catalytic_sf"/>
</dbReference>
<dbReference type="PANTHER" id="PTHR41299">
    <property type="entry name" value="THIAMINE PYROPHOSPHOKINASE"/>
    <property type="match status" value="1"/>
</dbReference>
<evidence type="ECO:0000259" key="6">
    <source>
        <dbReference type="SMART" id="SM00983"/>
    </source>
</evidence>
<dbReference type="EC" id="2.7.6.2" evidence="5"/>
<proteinExistence type="predicted"/>
<protein>
    <recommendedName>
        <fullName evidence="5">Thiamine diphosphokinase</fullName>
        <ecNumber evidence="5">2.7.6.2</ecNumber>
    </recommendedName>
</protein>
<name>A0A242NGB0_9GAMM</name>
<keyword evidence="4" id="KW-0067">ATP-binding</keyword>
<evidence type="ECO:0000256" key="5">
    <source>
        <dbReference type="NCBIfam" id="TIGR01378"/>
    </source>
</evidence>
<dbReference type="AlphaFoldDB" id="A0A242NGB0"/>
<dbReference type="Pfam" id="PF04265">
    <property type="entry name" value="TPK_B1_binding"/>
    <property type="match status" value="1"/>
</dbReference>
<dbReference type="Proteomes" id="UP000194800">
    <property type="component" value="Unassembled WGS sequence"/>
</dbReference>
<keyword evidence="1" id="KW-0808">Transferase</keyword>
<accession>A0A242NGB0</accession>
<dbReference type="CDD" id="cd07995">
    <property type="entry name" value="TPK"/>
    <property type="match status" value="1"/>
</dbReference>
<reference evidence="9 10" key="1">
    <citation type="submission" date="2017-03" db="EMBL/GenBank/DDBJ databases">
        <title>Comparative genomics of honeybee gut symbionts reveal geographically distinct and subgroup specific antibiotic resistance.</title>
        <authorList>
            <person name="Ludvigsen J."/>
            <person name="Porcellato D."/>
            <person name="Labee-Lund T.M."/>
            <person name="Amdam G.V."/>
            <person name="Rudi K."/>
        </authorList>
    </citation>
    <scope>NUCLEOTIDE SEQUENCE [LARGE SCALE GENOMIC DNA]</scope>
    <source>
        <strain evidence="7 10">A-7-12</strain>
        <strain evidence="8 9">A-9-12</strain>
    </source>
</reference>
<evidence type="ECO:0000313" key="9">
    <source>
        <dbReference type="Proteomes" id="UP000194800"/>
    </source>
</evidence>
<dbReference type="Pfam" id="PF04263">
    <property type="entry name" value="TPK_catalytic"/>
    <property type="match status" value="1"/>
</dbReference>
<dbReference type="InterPro" id="IPR036371">
    <property type="entry name" value="TPK_B1-bd_sf"/>
</dbReference>
<dbReference type="InterPro" id="IPR053149">
    <property type="entry name" value="TPK"/>
</dbReference>
<dbReference type="GO" id="GO:0005524">
    <property type="term" value="F:ATP binding"/>
    <property type="evidence" value="ECO:0007669"/>
    <property type="project" value="UniProtKB-KW"/>
</dbReference>
<dbReference type="GO" id="GO:0006772">
    <property type="term" value="P:thiamine metabolic process"/>
    <property type="evidence" value="ECO:0007669"/>
    <property type="project" value="UniProtKB-UniRule"/>
</dbReference>
<feature type="domain" description="Thiamin pyrophosphokinase thiamin-binding" evidence="6">
    <location>
        <begin position="142"/>
        <end position="203"/>
    </location>
</feature>
<dbReference type="GO" id="GO:0030975">
    <property type="term" value="F:thiamine binding"/>
    <property type="evidence" value="ECO:0007669"/>
    <property type="project" value="InterPro"/>
</dbReference>
<dbReference type="SUPFAM" id="SSF63862">
    <property type="entry name" value="Thiamin pyrophosphokinase, substrate-binding domain"/>
    <property type="match status" value="1"/>
</dbReference>
<dbReference type="InterPro" id="IPR007371">
    <property type="entry name" value="TPK_catalytic"/>
</dbReference>
<evidence type="ECO:0000313" key="10">
    <source>
        <dbReference type="Proteomes" id="UP000194977"/>
    </source>
</evidence>